<dbReference type="PRINTS" id="PR00359">
    <property type="entry name" value="BP450"/>
</dbReference>
<dbReference type="PANTHER" id="PTHR46696">
    <property type="entry name" value="P450, PUTATIVE (EUROFUNG)-RELATED"/>
    <property type="match status" value="1"/>
</dbReference>
<dbReference type="InterPro" id="IPR001128">
    <property type="entry name" value="Cyt_P450"/>
</dbReference>
<dbReference type="AlphaFoldDB" id="A0A6J7AUC5"/>
<dbReference type="Gene3D" id="1.10.630.10">
    <property type="entry name" value="Cytochrome P450"/>
    <property type="match status" value="1"/>
</dbReference>
<dbReference type="PANTHER" id="PTHR46696:SF4">
    <property type="entry name" value="BIOTIN BIOSYNTHESIS CYTOCHROME P450"/>
    <property type="match status" value="1"/>
</dbReference>
<organism evidence="2">
    <name type="scientific">freshwater metagenome</name>
    <dbReference type="NCBI Taxonomy" id="449393"/>
    <lineage>
        <taxon>unclassified sequences</taxon>
        <taxon>metagenomes</taxon>
        <taxon>ecological metagenomes</taxon>
    </lineage>
</organism>
<protein>
    <submittedName>
        <fullName evidence="2">Unannotated protein</fullName>
    </submittedName>
</protein>
<proteinExistence type="inferred from homology"/>
<name>A0A6J7AUC5_9ZZZZ</name>
<sequence>MHAEVDGHRLTAAEYASFFILLVVAGNETTRNAATHAFWQLALDPSQRALWSSDIDRYTAGAVEEIVRGSSPVQHFRRTATRDTEISGQPIKKGDKVVLWFGAANRDPAVFADPDRFDIERTPNDHLGFGAGGPHFCLGANLARRELRAIYTQILTRLGGLEVTGEPDYLHSAFVDGIKHLPCRVR</sequence>
<dbReference type="GO" id="GO:0036199">
    <property type="term" value="F:cholest-4-en-3-one 26-monooxygenase activity"/>
    <property type="evidence" value="ECO:0007669"/>
    <property type="project" value="TreeGrafter"/>
</dbReference>
<dbReference type="GO" id="GO:0020037">
    <property type="term" value="F:heme binding"/>
    <property type="evidence" value="ECO:0007669"/>
    <property type="project" value="InterPro"/>
</dbReference>
<accession>A0A6J7AUC5</accession>
<dbReference type="Pfam" id="PF00067">
    <property type="entry name" value="p450"/>
    <property type="match status" value="1"/>
</dbReference>
<dbReference type="InterPro" id="IPR002397">
    <property type="entry name" value="Cyt_P450_B"/>
</dbReference>
<dbReference type="SUPFAM" id="SSF48264">
    <property type="entry name" value="Cytochrome P450"/>
    <property type="match status" value="1"/>
</dbReference>
<reference evidence="2" key="1">
    <citation type="submission" date="2020-05" db="EMBL/GenBank/DDBJ databases">
        <authorList>
            <person name="Chiriac C."/>
            <person name="Salcher M."/>
            <person name="Ghai R."/>
            <person name="Kavagutti S V."/>
        </authorList>
    </citation>
    <scope>NUCLEOTIDE SEQUENCE</scope>
</reference>
<dbReference type="GO" id="GO:0005506">
    <property type="term" value="F:iron ion binding"/>
    <property type="evidence" value="ECO:0007669"/>
    <property type="project" value="InterPro"/>
</dbReference>
<evidence type="ECO:0000256" key="1">
    <source>
        <dbReference type="ARBA" id="ARBA00010617"/>
    </source>
</evidence>
<gene>
    <name evidence="2" type="ORF">UFOPK3139_02778</name>
</gene>
<evidence type="ECO:0000313" key="2">
    <source>
        <dbReference type="EMBL" id="CAB4836290.1"/>
    </source>
</evidence>
<dbReference type="GO" id="GO:0008395">
    <property type="term" value="F:steroid hydroxylase activity"/>
    <property type="evidence" value="ECO:0007669"/>
    <property type="project" value="TreeGrafter"/>
</dbReference>
<dbReference type="InterPro" id="IPR036396">
    <property type="entry name" value="Cyt_P450_sf"/>
</dbReference>
<dbReference type="GO" id="GO:0006707">
    <property type="term" value="P:cholesterol catabolic process"/>
    <property type="evidence" value="ECO:0007669"/>
    <property type="project" value="TreeGrafter"/>
</dbReference>
<comment type="similarity">
    <text evidence="1">Belongs to the cytochrome P450 family.</text>
</comment>
<dbReference type="EMBL" id="CAFABA010000162">
    <property type="protein sequence ID" value="CAB4836290.1"/>
    <property type="molecule type" value="Genomic_DNA"/>
</dbReference>